<protein>
    <recommendedName>
        <fullName evidence="4">Lipoprotein</fullName>
    </recommendedName>
</protein>
<dbReference type="AlphaFoldDB" id="A0A2I6S8Q9"/>
<feature type="signal peptide" evidence="1">
    <location>
        <begin position="1"/>
        <end position="25"/>
    </location>
</feature>
<dbReference type="Proteomes" id="UP000242205">
    <property type="component" value="Chromosome"/>
</dbReference>
<proteinExistence type="predicted"/>
<feature type="chain" id="PRO_5014475736" description="Lipoprotein" evidence="1">
    <location>
        <begin position="26"/>
        <end position="144"/>
    </location>
</feature>
<dbReference type="OrthoDB" id="5297723at2"/>
<evidence type="ECO:0000313" key="2">
    <source>
        <dbReference type="EMBL" id="AUN95644.1"/>
    </source>
</evidence>
<evidence type="ECO:0000256" key="1">
    <source>
        <dbReference type="SAM" id="SignalP"/>
    </source>
</evidence>
<keyword evidence="3" id="KW-1185">Reference proteome</keyword>
<evidence type="ECO:0008006" key="4">
    <source>
        <dbReference type="Google" id="ProtNLM"/>
    </source>
</evidence>
<gene>
    <name evidence="2" type="ORF">C0099_12325</name>
</gene>
<sequence length="144" mass="15652">MAAAVAVLRRRGALLAVALLAPLLAACENSATSFTVDSSQHAVVLMREQPYFWADEVEQAIVVTRLPHCQRKVAIHPDTTAYTPIEVFEAGSLLWALHQGERWYLASTERCLVQDWNNPGGGAPGPAVGTFRLRDGEPVFEPAA</sequence>
<organism evidence="2 3">
    <name type="scientific">Pseudazoarcus pumilus</name>
    <dbReference type="NCBI Taxonomy" id="2067960"/>
    <lineage>
        <taxon>Bacteria</taxon>
        <taxon>Pseudomonadati</taxon>
        <taxon>Pseudomonadota</taxon>
        <taxon>Betaproteobacteria</taxon>
        <taxon>Rhodocyclales</taxon>
        <taxon>Zoogloeaceae</taxon>
        <taxon>Pseudazoarcus</taxon>
    </lineage>
</organism>
<evidence type="ECO:0000313" key="3">
    <source>
        <dbReference type="Proteomes" id="UP000242205"/>
    </source>
</evidence>
<reference evidence="2 3" key="1">
    <citation type="submission" date="2018-01" db="EMBL/GenBank/DDBJ databases">
        <authorList>
            <person name="Fu G.-Y."/>
        </authorList>
    </citation>
    <scope>NUCLEOTIDE SEQUENCE [LARGE SCALE GENOMIC DNA]</scope>
    <source>
        <strain evidence="2 3">SY39</strain>
    </source>
</reference>
<dbReference type="KEGG" id="atw:C0099_12325"/>
<keyword evidence="1" id="KW-0732">Signal</keyword>
<dbReference type="RefSeq" id="WP_102247691.1">
    <property type="nucleotide sequence ID" value="NZ_CP025682.1"/>
</dbReference>
<dbReference type="EMBL" id="CP025682">
    <property type="protein sequence ID" value="AUN95644.1"/>
    <property type="molecule type" value="Genomic_DNA"/>
</dbReference>
<name>A0A2I6S8Q9_9RHOO</name>
<accession>A0A2I6S8Q9</accession>